<dbReference type="Proteomes" id="UP000194948">
    <property type="component" value="Chromosome"/>
</dbReference>
<gene>
    <name evidence="3" type="ORF">A5821_002149</name>
</gene>
<evidence type="ECO:0000256" key="1">
    <source>
        <dbReference type="SAM" id="Phobius"/>
    </source>
</evidence>
<reference evidence="3" key="2">
    <citation type="submission" date="2024-03" db="EMBL/GenBank/DDBJ databases">
        <title>The Genome Sequence of Enterococcus sp. DIV0205d.</title>
        <authorList>
            <consortium name="The Broad Institute Genomics Platform"/>
            <consortium name="The Broad Institute Microbial Omics Core"/>
            <consortium name="The Broad Institute Genomic Center for Infectious Diseases"/>
            <person name="Earl A."/>
            <person name="Manson A."/>
            <person name="Gilmore M."/>
            <person name="Schwartman J."/>
            <person name="Shea T."/>
            <person name="Abouelleil A."/>
            <person name="Cao P."/>
            <person name="Chapman S."/>
            <person name="Cusick C."/>
            <person name="Young S."/>
            <person name="Neafsey D."/>
            <person name="Nusbaum C."/>
            <person name="Birren B."/>
        </authorList>
    </citation>
    <scope>NUCLEOTIDE SEQUENCE</scope>
    <source>
        <strain evidence="3">7F3_DIV0205</strain>
    </source>
</reference>
<feature type="transmembrane region" description="Helical" evidence="1">
    <location>
        <begin position="69"/>
        <end position="92"/>
    </location>
</feature>
<evidence type="ECO:0000313" key="3">
    <source>
        <dbReference type="EMBL" id="WYK01023.1"/>
    </source>
</evidence>
<name>A0AAQ3W9F0_9ENTE</name>
<keyword evidence="1" id="KW-0472">Membrane</keyword>
<keyword evidence="1" id="KW-1133">Transmembrane helix</keyword>
<evidence type="ECO:0008006" key="5">
    <source>
        <dbReference type="Google" id="ProtNLM"/>
    </source>
</evidence>
<dbReference type="EMBL" id="CP147244">
    <property type="protein sequence ID" value="WYK01023.1"/>
    <property type="molecule type" value="Genomic_DNA"/>
</dbReference>
<feature type="signal peptide" evidence="2">
    <location>
        <begin position="1"/>
        <end position="20"/>
    </location>
</feature>
<reference evidence="3" key="1">
    <citation type="submission" date="2017-05" db="EMBL/GenBank/DDBJ databases">
        <authorList>
            <consortium name="The Broad Institute Genomics Platform"/>
            <consortium name="The Broad Institute Genomic Center for Infectious Diseases"/>
            <person name="Earl A."/>
            <person name="Manson A."/>
            <person name="Schwartman J."/>
            <person name="Gilmore M."/>
            <person name="Abouelleil A."/>
            <person name="Cao P."/>
            <person name="Chapman S."/>
            <person name="Cusick C."/>
            <person name="Shea T."/>
            <person name="Young S."/>
            <person name="Neafsey D."/>
            <person name="Nusbaum C."/>
            <person name="Birren B."/>
        </authorList>
    </citation>
    <scope>NUCLEOTIDE SEQUENCE</scope>
    <source>
        <strain evidence="3">7F3_DIV0205</strain>
    </source>
</reference>
<keyword evidence="4" id="KW-1185">Reference proteome</keyword>
<sequence>MKKNIIVLFFLICLSSLSFGEPAEAASHKGKTNVEITFQSEQASVLQPPSKENLESLKKVGKLPSTGELIASIIWLLSGASVLIFLVGMISLRTVMSKNVWERLC</sequence>
<proteinExistence type="predicted"/>
<dbReference type="AlphaFoldDB" id="A0AAQ3W9F0"/>
<feature type="chain" id="PRO_5042922659" description="Gram-positive cocci surface proteins LPxTG domain-containing protein" evidence="2">
    <location>
        <begin position="21"/>
        <end position="105"/>
    </location>
</feature>
<evidence type="ECO:0000313" key="4">
    <source>
        <dbReference type="Proteomes" id="UP000194948"/>
    </source>
</evidence>
<evidence type="ECO:0000256" key="2">
    <source>
        <dbReference type="SAM" id="SignalP"/>
    </source>
</evidence>
<keyword evidence="1" id="KW-0812">Transmembrane</keyword>
<organism evidence="3 4">
    <name type="scientific">Candidatus Enterococcus palustris</name>
    <dbReference type="NCBI Taxonomy" id="1834189"/>
    <lineage>
        <taxon>Bacteria</taxon>
        <taxon>Bacillati</taxon>
        <taxon>Bacillota</taxon>
        <taxon>Bacilli</taxon>
        <taxon>Lactobacillales</taxon>
        <taxon>Enterococcaceae</taxon>
        <taxon>Enterococcus</taxon>
    </lineage>
</organism>
<dbReference type="RefSeq" id="WP_086314567.1">
    <property type="nucleotide sequence ID" value="NZ_CP147244.1"/>
</dbReference>
<keyword evidence="2" id="KW-0732">Signal</keyword>
<protein>
    <recommendedName>
        <fullName evidence="5">Gram-positive cocci surface proteins LPxTG domain-containing protein</fullName>
    </recommendedName>
</protein>
<accession>A0AAQ3W9F0</accession>